<sequence>MITRQKLALLIVGDKEVTGVLEGTAKQPKDADKYASQGKRTFDADGSLSFGKAKSLRAMLKWLQKNGRICEMFATQEEEAAAAEADEAQLAEEEKKATEEEKRELKAKAALDFMTSNFAYDSSKSWADMDDDEF</sequence>
<evidence type="ECO:0000256" key="1">
    <source>
        <dbReference type="SAM" id="MobiDB-lite"/>
    </source>
</evidence>
<dbReference type="Proteomes" id="UP000275385">
    <property type="component" value="Unassembled WGS sequence"/>
</dbReference>
<evidence type="ECO:0000313" key="2">
    <source>
        <dbReference type="EMBL" id="RKU42616.1"/>
    </source>
</evidence>
<comment type="caution">
    <text evidence="2">The sequence shown here is derived from an EMBL/GenBank/DDBJ whole genome shotgun (WGS) entry which is preliminary data.</text>
</comment>
<name>A0A420Y3Z7_9PEZI</name>
<evidence type="ECO:0000313" key="3">
    <source>
        <dbReference type="Proteomes" id="UP000275385"/>
    </source>
</evidence>
<keyword evidence="3" id="KW-1185">Reference proteome</keyword>
<reference evidence="2 3" key="1">
    <citation type="submission" date="2018-08" db="EMBL/GenBank/DDBJ databases">
        <title>Draft genome of the lignicolous fungus Coniochaeta pulveracea.</title>
        <authorList>
            <person name="Borstlap C.J."/>
            <person name="De Witt R.N."/>
            <person name="Botha A."/>
            <person name="Volschenk H."/>
        </authorList>
    </citation>
    <scope>NUCLEOTIDE SEQUENCE [LARGE SCALE GENOMIC DNA]</scope>
    <source>
        <strain evidence="2 3">CAB683</strain>
    </source>
</reference>
<protein>
    <submittedName>
        <fullName evidence="2">Uncharacterized protein</fullName>
    </submittedName>
</protein>
<proteinExistence type="predicted"/>
<dbReference type="EMBL" id="QVQW01000054">
    <property type="protein sequence ID" value="RKU42616.1"/>
    <property type="molecule type" value="Genomic_DNA"/>
</dbReference>
<gene>
    <name evidence="2" type="ORF">DL546_005500</name>
</gene>
<dbReference type="OrthoDB" id="6513042at2759"/>
<accession>A0A420Y3Z7</accession>
<organism evidence="2 3">
    <name type="scientific">Coniochaeta pulveracea</name>
    <dbReference type="NCBI Taxonomy" id="177199"/>
    <lineage>
        <taxon>Eukaryota</taxon>
        <taxon>Fungi</taxon>
        <taxon>Dikarya</taxon>
        <taxon>Ascomycota</taxon>
        <taxon>Pezizomycotina</taxon>
        <taxon>Sordariomycetes</taxon>
        <taxon>Sordariomycetidae</taxon>
        <taxon>Coniochaetales</taxon>
        <taxon>Coniochaetaceae</taxon>
        <taxon>Coniochaeta</taxon>
    </lineage>
</organism>
<dbReference type="AlphaFoldDB" id="A0A420Y3Z7"/>
<feature type="compositionally biased region" description="Acidic residues" evidence="1">
    <location>
        <begin position="81"/>
        <end position="91"/>
    </location>
</feature>
<feature type="region of interest" description="Disordered" evidence="1">
    <location>
        <begin position="81"/>
        <end position="103"/>
    </location>
</feature>
<feature type="compositionally biased region" description="Basic and acidic residues" evidence="1">
    <location>
        <begin position="92"/>
        <end position="103"/>
    </location>
</feature>